<dbReference type="PANTHER" id="PTHR31084">
    <property type="entry name" value="ALPHA-L-FUCOSIDASE 2"/>
    <property type="match status" value="1"/>
</dbReference>
<evidence type="ECO:0000313" key="3">
    <source>
        <dbReference type="Proteomes" id="UP000190626"/>
    </source>
</evidence>
<accession>A0A1V4H693</accession>
<dbReference type="RefSeq" id="WP_158082400.1">
    <property type="nucleotide sequence ID" value="NZ_MBTG01000073.1"/>
</dbReference>
<dbReference type="OrthoDB" id="2666637at2"/>
<dbReference type="EMBL" id="MBTG01000073">
    <property type="protein sequence ID" value="OPH46652.1"/>
    <property type="molecule type" value="Genomic_DNA"/>
</dbReference>
<dbReference type="STRING" id="1469647.BC351_14290"/>
<keyword evidence="3" id="KW-1185">Reference proteome</keyword>
<comment type="caution">
    <text evidence="2">The sequence shown here is derived from an EMBL/GenBank/DDBJ whole genome shotgun (WGS) entry which is preliminary data.</text>
</comment>
<dbReference type="Gene3D" id="2.70.98.50">
    <property type="entry name" value="putative glycoside hydrolase family protein from bacillus halodurans"/>
    <property type="match status" value="1"/>
</dbReference>
<feature type="domain" description="Glycosyl hydrolase family 95 N-terminal" evidence="1">
    <location>
        <begin position="3"/>
        <end position="102"/>
    </location>
</feature>
<dbReference type="PANTHER" id="PTHR31084:SF0">
    <property type="entry name" value="ALPHA-L-FUCOSIDASE 2"/>
    <property type="match status" value="1"/>
</dbReference>
<organism evidence="2 3">
    <name type="scientific">Paenibacillus ferrarius</name>
    <dbReference type="NCBI Taxonomy" id="1469647"/>
    <lineage>
        <taxon>Bacteria</taxon>
        <taxon>Bacillati</taxon>
        <taxon>Bacillota</taxon>
        <taxon>Bacilli</taxon>
        <taxon>Bacillales</taxon>
        <taxon>Paenibacillaceae</taxon>
        <taxon>Paenibacillus</taxon>
    </lineage>
</organism>
<evidence type="ECO:0000313" key="2">
    <source>
        <dbReference type="EMBL" id="OPH46652.1"/>
    </source>
</evidence>
<gene>
    <name evidence="2" type="ORF">BC351_14290</name>
</gene>
<dbReference type="AlphaFoldDB" id="A0A1V4H693"/>
<proteinExistence type="predicted"/>
<dbReference type="InterPro" id="IPR027414">
    <property type="entry name" value="GH95_N_dom"/>
</dbReference>
<dbReference type="Proteomes" id="UP000190626">
    <property type="component" value="Unassembled WGS sequence"/>
</dbReference>
<name>A0A1V4H693_9BACL</name>
<dbReference type="GO" id="GO:0004560">
    <property type="term" value="F:alpha-L-fucosidase activity"/>
    <property type="evidence" value="ECO:0007669"/>
    <property type="project" value="TreeGrafter"/>
</dbReference>
<sequence>MDLTYKAAAKEWTEALPVGNGRLGAMIFGGVEKELLQLNEDTLWSGPPKDWNNPQAKELLPEVRQLLYEGRFLEADQLSRGMLGPNTQSYLPLGDLHLQFDHGMEFRLESSLMGTLPRRQSSFASDWKFAAACKK</sequence>
<reference evidence="3" key="1">
    <citation type="submission" date="2016-07" db="EMBL/GenBank/DDBJ databases">
        <authorList>
            <person name="Florea S."/>
            <person name="Webb J.S."/>
            <person name="Jaromczyk J."/>
            <person name="Schardl C.L."/>
        </authorList>
    </citation>
    <scope>NUCLEOTIDE SEQUENCE [LARGE SCALE GENOMIC DNA]</scope>
    <source>
        <strain evidence="3">CY1</strain>
    </source>
</reference>
<evidence type="ECO:0000259" key="1">
    <source>
        <dbReference type="Pfam" id="PF14498"/>
    </source>
</evidence>
<protein>
    <recommendedName>
        <fullName evidence="1">Glycosyl hydrolase family 95 N-terminal domain-containing protein</fullName>
    </recommendedName>
</protein>
<dbReference type="Pfam" id="PF14498">
    <property type="entry name" value="Glyco_hyd_65N_2"/>
    <property type="match status" value="1"/>
</dbReference>